<dbReference type="PATRIC" id="fig|1547436.3.peg.2334"/>
<feature type="domain" description="RagB/SusD" evidence="6">
    <location>
        <begin position="284"/>
        <end position="507"/>
    </location>
</feature>
<dbReference type="Pfam" id="PF07980">
    <property type="entry name" value="SusD_RagB"/>
    <property type="match status" value="1"/>
</dbReference>
<dbReference type="EMBL" id="LCTZ01000002">
    <property type="protein sequence ID" value="KQC30387.1"/>
    <property type="molecule type" value="Genomic_DNA"/>
</dbReference>
<dbReference type="InterPro" id="IPR011990">
    <property type="entry name" value="TPR-like_helical_dom_sf"/>
</dbReference>
<dbReference type="OrthoDB" id="5694214at2"/>
<dbReference type="Gene3D" id="1.25.40.390">
    <property type="match status" value="1"/>
</dbReference>
<feature type="domain" description="SusD-like N-terminal" evidence="7">
    <location>
        <begin position="33"/>
        <end position="215"/>
    </location>
</feature>
<dbReference type="Pfam" id="PF14322">
    <property type="entry name" value="SusD-like_3"/>
    <property type="match status" value="1"/>
</dbReference>
<evidence type="ECO:0000256" key="5">
    <source>
        <dbReference type="ARBA" id="ARBA00023237"/>
    </source>
</evidence>
<dbReference type="RefSeq" id="WP_055395236.1">
    <property type="nucleotide sequence ID" value="NZ_LCTZ01000002.1"/>
</dbReference>
<comment type="caution">
    <text evidence="8">The sequence shown here is derived from an EMBL/GenBank/DDBJ whole genome shotgun (WGS) entry which is preliminary data.</text>
</comment>
<organism evidence="8 9">
    <name type="scientific">Flagellimonas eckloniae</name>
    <dbReference type="NCBI Taxonomy" id="346185"/>
    <lineage>
        <taxon>Bacteria</taxon>
        <taxon>Pseudomonadati</taxon>
        <taxon>Bacteroidota</taxon>
        <taxon>Flavobacteriia</taxon>
        <taxon>Flavobacteriales</taxon>
        <taxon>Flavobacteriaceae</taxon>
        <taxon>Flagellimonas</taxon>
    </lineage>
</organism>
<dbReference type="CDD" id="cd08977">
    <property type="entry name" value="SusD"/>
    <property type="match status" value="1"/>
</dbReference>
<accession>A0A0N8WG34</accession>
<dbReference type="Proteomes" id="UP000050827">
    <property type="component" value="Unassembled WGS sequence"/>
</dbReference>
<evidence type="ECO:0000256" key="3">
    <source>
        <dbReference type="ARBA" id="ARBA00022729"/>
    </source>
</evidence>
<comment type="similarity">
    <text evidence="2">Belongs to the SusD family.</text>
</comment>
<evidence type="ECO:0000256" key="1">
    <source>
        <dbReference type="ARBA" id="ARBA00004442"/>
    </source>
</evidence>
<dbReference type="InterPro" id="IPR012944">
    <property type="entry name" value="SusD_RagB_dom"/>
</dbReference>
<reference evidence="8 9" key="1">
    <citation type="submission" date="2015-04" db="EMBL/GenBank/DDBJ databases">
        <title>Complete genome of flavobacterium.</title>
        <authorList>
            <person name="Kwon Y.M."/>
            <person name="Kim S.-J."/>
        </authorList>
    </citation>
    <scope>NUCLEOTIDE SEQUENCE [LARGE SCALE GENOMIC DNA]</scope>
    <source>
        <strain evidence="8 9">DK169</strain>
    </source>
</reference>
<proteinExistence type="inferred from homology"/>
<keyword evidence="4" id="KW-0472">Membrane</keyword>
<evidence type="ECO:0000313" key="8">
    <source>
        <dbReference type="EMBL" id="KQC30387.1"/>
    </source>
</evidence>
<keyword evidence="3" id="KW-0732">Signal</keyword>
<evidence type="ECO:0008006" key="10">
    <source>
        <dbReference type="Google" id="ProtNLM"/>
    </source>
</evidence>
<dbReference type="GO" id="GO:0009279">
    <property type="term" value="C:cell outer membrane"/>
    <property type="evidence" value="ECO:0007669"/>
    <property type="project" value="UniProtKB-SubCell"/>
</dbReference>
<evidence type="ECO:0000256" key="4">
    <source>
        <dbReference type="ARBA" id="ARBA00023136"/>
    </source>
</evidence>
<keyword evidence="5" id="KW-0998">Cell outer membrane</keyword>
<evidence type="ECO:0000256" key="2">
    <source>
        <dbReference type="ARBA" id="ARBA00006275"/>
    </source>
</evidence>
<evidence type="ECO:0000259" key="7">
    <source>
        <dbReference type="Pfam" id="PF14322"/>
    </source>
</evidence>
<sequence>MKLIVKIYVLLILVAYVSCDNLELDPLNSVGSDVFYTSPENLNAGLYGIYDALQLEGMYGEQVLLDGLSDNCIVAPNFAPDVFNFAAGNQVEVAASFIDNYQDAYVLIQRANLLLDNADGVDGIPSSDLELIKAEARGLRALAYMKLVYLFGDVPFITTSISRDEALQISRTSRDIVIEFVLDEFVAVAAILGTTSSDGRLTRQAILGLHAKVMLYEARIGNKTWADALTAINDAIAVADSGGHDLFDTDTPTNDYKSLFTEANEGNSEFIFSVKFNSIDLSNSYLERYSWQAGVLVMYVHQNFADAYDYADGSDYNPTDDTYVGRDPRLSVNIMHEGLTFAGLTYDGTDGGGFVGGNSPGTATNLFLYKFVSTDFSATFNEGTLDVPVLRYADLVLMQAEALNETNGDGHPALNLVRDRAGLPGLAGLSQSDLRDEIIHERRVELAFEGQRWFDLVTLGLADNIINTIVEEDATVERGFTANRNELLPIPQTEIEANPNLTQNPGY</sequence>
<evidence type="ECO:0000313" key="9">
    <source>
        <dbReference type="Proteomes" id="UP000050827"/>
    </source>
</evidence>
<evidence type="ECO:0000259" key="6">
    <source>
        <dbReference type="Pfam" id="PF07980"/>
    </source>
</evidence>
<gene>
    <name evidence="8" type="ORF">AAY42_11275</name>
</gene>
<dbReference type="AlphaFoldDB" id="A0A0N8WG34"/>
<dbReference type="STRING" id="346185.AAY42_11275"/>
<dbReference type="InterPro" id="IPR033985">
    <property type="entry name" value="SusD-like_N"/>
</dbReference>
<keyword evidence="9" id="KW-1185">Reference proteome</keyword>
<dbReference type="SUPFAM" id="SSF48452">
    <property type="entry name" value="TPR-like"/>
    <property type="match status" value="1"/>
</dbReference>
<name>A0A0N8WG34_9FLAO</name>
<comment type="subcellular location">
    <subcellularLocation>
        <location evidence="1">Cell outer membrane</location>
    </subcellularLocation>
</comment>
<protein>
    <recommendedName>
        <fullName evidence="10">Carbohydrate-binding protein SusD</fullName>
    </recommendedName>
</protein>